<evidence type="ECO:0000313" key="3">
    <source>
        <dbReference type="EMBL" id="MBB6082159.1"/>
    </source>
</evidence>
<dbReference type="NCBIfam" id="NF002533">
    <property type="entry name" value="PRK02047.1"/>
    <property type="match status" value="1"/>
</dbReference>
<dbReference type="EMBL" id="JACHIB010000001">
    <property type="protein sequence ID" value="MBB6082159.1"/>
    <property type="molecule type" value="Genomic_DNA"/>
</dbReference>
<protein>
    <recommendedName>
        <fullName evidence="2">UPF0250 protein HNR28_000177</fullName>
    </recommendedName>
</protein>
<dbReference type="InterPro" id="IPR007454">
    <property type="entry name" value="UPF0250_YbeD-like"/>
</dbReference>
<dbReference type="Proteomes" id="UP000541136">
    <property type="component" value="Unassembled WGS sequence"/>
</dbReference>
<dbReference type="Pfam" id="PF04359">
    <property type="entry name" value="DUF493"/>
    <property type="match status" value="1"/>
</dbReference>
<accession>A0A7W9WMA0</accession>
<reference evidence="3 4" key="1">
    <citation type="submission" date="2020-08" db="EMBL/GenBank/DDBJ databases">
        <title>Genomic Encyclopedia of Type Strains, Phase IV (KMG-IV): sequencing the most valuable type-strain genomes for metagenomic binning, comparative biology and taxonomic classification.</title>
        <authorList>
            <person name="Goeker M."/>
        </authorList>
    </citation>
    <scope>NUCLEOTIDE SEQUENCE [LARGE SCALE GENOMIC DNA]</scope>
    <source>
        <strain evidence="3 4">DSM 12141</strain>
    </source>
</reference>
<comment type="similarity">
    <text evidence="1 2">Belongs to the UPF0250 family.</text>
</comment>
<name>A0A7W9WMA0_CASDE</name>
<dbReference type="RefSeq" id="WP_043679621.1">
    <property type="nucleotide sequence ID" value="NZ_JACHIB010000001.1"/>
</dbReference>
<dbReference type="PANTHER" id="PTHR38036:SF1">
    <property type="entry name" value="UPF0250 PROTEIN YBED"/>
    <property type="match status" value="1"/>
</dbReference>
<gene>
    <name evidence="3" type="ORF">HNR28_000177</name>
</gene>
<dbReference type="Gene3D" id="3.30.70.260">
    <property type="match status" value="1"/>
</dbReference>
<comment type="caution">
    <text evidence="3">The sequence shown here is derived from an EMBL/GenBank/DDBJ whole genome shotgun (WGS) entry which is preliminary data.</text>
</comment>
<dbReference type="InterPro" id="IPR027471">
    <property type="entry name" value="YbeD-like_sf"/>
</dbReference>
<sequence length="91" mass="10220">MKPIRPEDSLIDYPCDFPIKVMGRAHEDFARAMTEVVLGFDPAFDPATIEIRPSSSGNYLGLTLTVRVTSREQLDDLYRALHGHEMVSVVL</sequence>
<proteinExistence type="inferred from homology"/>
<organism evidence="3 4">
    <name type="scientific">Castellaniella defragrans</name>
    <name type="common">Alcaligenes defragrans</name>
    <dbReference type="NCBI Taxonomy" id="75697"/>
    <lineage>
        <taxon>Bacteria</taxon>
        <taxon>Pseudomonadati</taxon>
        <taxon>Pseudomonadota</taxon>
        <taxon>Betaproteobacteria</taxon>
        <taxon>Burkholderiales</taxon>
        <taxon>Alcaligenaceae</taxon>
        <taxon>Castellaniella</taxon>
    </lineage>
</organism>
<evidence type="ECO:0000256" key="1">
    <source>
        <dbReference type="ARBA" id="ARBA00008460"/>
    </source>
</evidence>
<dbReference type="SUPFAM" id="SSF117991">
    <property type="entry name" value="YbeD/HP0495-like"/>
    <property type="match status" value="1"/>
</dbReference>
<evidence type="ECO:0000256" key="2">
    <source>
        <dbReference type="HAMAP-Rule" id="MF_00659"/>
    </source>
</evidence>
<dbReference type="HAMAP" id="MF_00659">
    <property type="entry name" value="UPF0250"/>
    <property type="match status" value="1"/>
</dbReference>
<dbReference type="PANTHER" id="PTHR38036">
    <property type="entry name" value="UPF0250 PROTEIN YBED"/>
    <property type="match status" value="1"/>
</dbReference>
<evidence type="ECO:0000313" key="4">
    <source>
        <dbReference type="Proteomes" id="UP000541136"/>
    </source>
</evidence>
<dbReference type="AlphaFoldDB" id="A0A7W9WMA0"/>